<proteinExistence type="predicted"/>
<protein>
    <submittedName>
        <fullName evidence="1">Uncharacterized protein</fullName>
    </submittedName>
</protein>
<reference evidence="1" key="2">
    <citation type="journal article" date="2015" name="Data Brief">
        <title>Shoot transcriptome of the giant reed, Arundo donax.</title>
        <authorList>
            <person name="Barrero R.A."/>
            <person name="Guerrero F.D."/>
            <person name="Moolhuijzen P."/>
            <person name="Goolsby J.A."/>
            <person name="Tidwell J."/>
            <person name="Bellgard S.E."/>
            <person name="Bellgard M.I."/>
        </authorList>
    </citation>
    <scope>NUCLEOTIDE SEQUENCE</scope>
    <source>
        <tissue evidence="1">Shoot tissue taken approximately 20 cm above the soil surface</tissue>
    </source>
</reference>
<name>A0A0A8YQN4_ARUDO</name>
<evidence type="ECO:0000313" key="1">
    <source>
        <dbReference type="EMBL" id="JAD29164.1"/>
    </source>
</evidence>
<dbReference type="AlphaFoldDB" id="A0A0A8YQN4"/>
<dbReference type="EMBL" id="GBRH01268731">
    <property type="protein sequence ID" value="JAD29164.1"/>
    <property type="molecule type" value="Transcribed_RNA"/>
</dbReference>
<organism evidence="1">
    <name type="scientific">Arundo donax</name>
    <name type="common">Giant reed</name>
    <name type="synonym">Donax arundinaceus</name>
    <dbReference type="NCBI Taxonomy" id="35708"/>
    <lineage>
        <taxon>Eukaryota</taxon>
        <taxon>Viridiplantae</taxon>
        <taxon>Streptophyta</taxon>
        <taxon>Embryophyta</taxon>
        <taxon>Tracheophyta</taxon>
        <taxon>Spermatophyta</taxon>
        <taxon>Magnoliopsida</taxon>
        <taxon>Liliopsida</taxon>
        <taxon>Poales</taxon>
        <taxon>Poaceae</taxon>
        <taxon>PACMAD clade</taxon>
        <taxon>Arundinoideae</taxon>
        <taxon>Arundineae</taxon>
        <taxon>Arundo</taxon>
    </lineage>
</organism>
<accession>A0A0A8YQN4</accession>
<sequence length="29" mass="3598">MFYDFLSHFWQLFYGHPPKYNLTLSEMQG</sequence>
<reference evidence="1" key="1">
    <citation type="submission" date="2014-09" db="EMBL/GenBank/DDBJ databases">
        <authorList>
            <person name="Magalhaes I.L.F."/>
            <person name="Oliveira U."/>
            <person name="Santos F.R."/>
            <person name="Vidigal T.H.D.A."/>
            <person name="Brescovit A.D."/>
            <person name="Santos A.J."/>
        </authorList>
    </citation>
    <scope>NUCLEOTIDE SEQUENCE</scope>
    <source>
        <tissue evidence="1">Shoot tissue taken approximately 20 cm above the soil surface</tissue>
    </source>
</reference>